<evidence type="ECO:0000313" key="7">
    <source>
        <dbReference type="EMBL" id="KAK5692364.1"/>
    </source>
</evidence>
<dbReference type="InterPro" id="IPR030185">
    <property type="entry name" value="Mae1"/>
</dbReference>
<dbReference type="Pfam" id="PF03595">
    <property type="entry name" value="SLAC1"/>
    <property type="match status" value="1"/>
</dbReference>
<dbReference type="EMBL" id="JAVRQU010000019">
    <property type="protein sequence ID" value="KAK5692364.1"/>
    <property type="molecule type" value="Genomic_DNA"/>
</dbReference>
<dbReference type="GO" id="GO:0015140">
    <property type="term" value="F:malate transmembrane transporter activity"/>
    <property type="evidence" value="ECO:0007669"/>
    <property type="project" value="InterPro"/>
</dbReference>
<protein>
    <submittedName>
        <fullName evidence="7">Uncharacterized protein</fullName>
    </submittedName>
</protein>
<evidence type="ECO:0000256" key="2">
    <source>
        <dbReference type="ARBA" id="ARBA00022692"/>
    </source>
</evidence>
<evidence type="ECO:0000256" key="1">
    <source>
        <dbReference type="ARBA" id="ARBA00004141"/>
    </source>
</evidence>
<comment type="subcellular location">
    <subcellularLocation>
        <location evidence="1">Membrane</location>
        <topology evidence="1">Multi-pass membrane protein</topology>
    </subcellularLocation>
</comment>
<keyword evidence="3 6" id="KW-1133">Transmembrane helix</keyword>
<dbReference type="GO" id="GO:0016020">
    <property type="term" value="C:membrane"/>
    <property type="evidence" value="ECO:0007669"/>
    <property type="project" value="UniProtKB-SubCell"/>
</dbReference>
<proteinExistence type="predicted"/>
<evidence type="ECO:0000256" key="5">
    <source>
        <dbReference type="SAM" id="MobiDB-lite"/>
    </source>
</evidence>
<comment type="caution">
    <text evidence="7">The sequence shown here is derived from an EMBL/GenBank/DDBJ whole genome shotgun (WGS) entry which is preliminary data.</text>
</comment>
<reference evidence="7" key="1">
    <citation type="submission" date="2023-08" db="EMBL/GenBank/DDBJ databases">
        <title>Black Yeasts Isolated from many extreme environments.</title>
        <authorList>
            <person name="Coleine C."/>
            <person name="Stajich J.E."/>
            <person name="Selbmann L."/>
        </authorList>
    </citation>
    <scope>NUCLEOTIDE SEQUENCE</scope>
    <source>
        <strain evidence="7">CCFEE 5810</strain>
    </source>
</reference>
<sequence length="227" mass="25238">MASYGGDPVNEAQMPVSSSSTSNGEEKFLESQIHHGRKPYRDTVVRKYPALVTHLPIYSWAWFLMPQTTLGLSNLLYTQHTTRDFDGLYTIALIVYFVGFVQFWVLVILKTMQFIIIKGTLRQSFVKPEEALFSAAFWISCYGVIVGALDFAEPSPGSRLSVALYSFFWIYSGFALCASAGIHMLLFDKENLEGDKMTPAWLLPILPVILIGVLAGSFSGEQDLGAS</sequence>
<name>A0AAN7VXK5_9PEZI</name>
<evidence type="ECO:0000256" key="4">
    <source>
        <dbReference type="ARBA" id="ARBA00023136"/>
    </source>
</evidence>
<dbReference type="InterPro" id="IPR038665">
    <property type="entry name" value="Voltage-dep_anion_channel_sf"/>
</dbReference>
<feature type="transmembrane region" description="Helical" evidence="6">
    <location>
        <begin position="199"/>
        <end position="218"/>
    </location>
</feature>
<evidence type="ECO:0000313" key="8">
    <source>
        <dbReference type="Proteomes" id="UP001310594"/>
    </source>
</evidence>
<keyword evidence="4 6" id="KW-0472">Membrane</keyword>
<feature type="transmembrane region" description="Helical" evidence="6">
    <location>
        <begin position="130"/>
        <end position="152"/>
    </location>
</feature>
<organism evidence="7 8">
    <name type="scientific">Elasticomyces elasticus</name>
    <dbReference type="NCBI Taxonomy" id="574655"/>
    <lineage>
        <taxon>Eukaryota</taxon>
        <taxon>Fungi</taxon>
        <taxon>Dikarya</taxon>
        <taxon>Ascomycota</taxon>
        <taxon>Pezizomycotina</taxon>
        <taxon>Dothideomycetes</taxon>
        <taxon>Dothideomycetidae</taxon>
        <taxon>Mycosphaerellales</taxon>
        <taxon>Teratosphaeriaceae</taxon>
        <taxon>Elasticomyces</taxon>
    </lineage>
</organism>
<dbReference type="PANTHER" id="PTHR31162:SF0">
    <property type="entry name" value="MALIC ACID TRANSPORT PROTEIN"/>
    <property type="match status" value="1"/>
</dbReference>
<gene>
    <name evidence="7" type="ORF">LTR97_010672</name>
</gene>
<feature type="transmembrane region" description="Helical" evidence="6">
    <location>
        <begin position="87"/>
        <end position="109"/>
    </location>
</feature>
<evidence type="ECO:0000256" key="3">
    <source>
        <dbReference type="ARBA" id="ARBA00022989"/>
    </source>
</evidence>
<feature type="transmembrane region" description="Helical" evidence="6">
    <location>
        <begin position="164"/>
        <end position="187"/>
    </location>
</feature>
<accession>A0AAN7VXK5</accession>
<dbReference type="PANTHER" id="PTHR31162">
    <property type="entry name" value="MALIC ACID TRANSPORT PROTEIN-RELATED"/>
    <property type="match status" value="1"/>
</dbReference>
<evidence type="ECO:0000256" key="6">
    <source>
        <dbReference type="SAM" id="Phobius"/>
    </source>
</evidence>
<keyword evidence="2 6" id="KW-0812">Transmembrane</keyword>
<feature type="transmembrane region" description="Helical" evidence="6">
    <location>
        <begin position="48"/>
        <end position="67"/>
    </location>
</feature>
<dbReference type="Gene3D" id="1.50.10.150">
    <property type="entry name" value="Voltage-dependent anion channel"/>
    <property type="match status" value="1"/>
</dbReference>
<dbReference type="InterPro" id="IPR004695">
    <property type="entry name" value="SLAC1/Mae1/Ssu1/TehA"/>
</dbReference>
<dbReference type="Proteomes" id="UP001310594">
    <property type="component" value="Unassembled WGS sequence"/>
</dbReference>
<dbReference type="AlphaFoldDB" id="A0AAN7VXK5"/>
<feature type="region of interest" description="Disordered" evidence="5">
    <location>
        <begin position="1"/>
        <end position="23"/>
    </location>
</feature>